<dbReference type="InterPro" id="IPR003593">
    <property type="entry name" value="AAA+_ATPase"/>
</dbReference>
<dbReference type="Proteomes" id="UP000254677">
    <property type="component" value="Unassembled WGS sequence"/>
</dbReference>
<keyword evidence="6" id="KW-1185">Reference proteome</keyword>
<dbReference type="Pfam" id="PF00005">
    <property type="entry name" value="ABC_tran"/>
    <property type="match status" value="2"/>
</dbReference>
<dbReference type="EMBL" id="UGOA01000001">
    <property type="protein sequence ID" value="STX42961.1"/>
    <property type="molecule type" value="Genomic_DNA"/>
</dbReference>
<keyword evidence="1" id="KW-0677">Repeat</keyword>
<dbReference type="GO" id="GO:0005524">
    <property type="term" value="F:ATP binding"/>
    <property type="evidence" value="ECO:0007669"/>
    <property type="project" value="UniProtKB-KW"/>
</dbReference>
<keyword evidence="2" id="KW-0547">Nucleotide-binding</keyword>
<evidence type="ECO:0000313" key="6">
    <source>
        <dbReference type="Proteomes" id="UP000254677"/>
    </source>
</evidence>
<evidence type="ECO:0000256" key="3">
    <source>
        <dbReference type="ARBA" id="ARBA00022840"/>
    </source>
</evidence>
<dbReference type="AlphaFoldDB" id="A0A378J7M0"/>
<dbReference type="SUPFAM" id="SSF52540">
    <property type="entry name" value="P-loop containing nucleoside triphosphate hydrolases"/>
    <property type="match status" value="2"/>
</dbReference>
<dbReference type="PANTHER" id="PTHR19211">
    <property type="entry name" value="ATP-BINDING TRANSPORT PROTEIN-RELATED"/>
    <property type="match status" value="1"/>
</dbReference>
<evidence type="ECO:0000256" key="1">
    <source>
        <dbReference type="ARBA" id="ARBA00022737"/>
    </source>
</evidence>
<dbReference type="PROSITE" id="PS50893">
    <property type="entry name" value="ABC_TRANSPORTER_2"/>
    <property type="match status" value="2"/>
</dbReference>
<feature type="domain" description="ABC transporter" evidence="4">
    <location>
        <begin position="270"/>
        <end position="474"/>
    </location>
</feature>
<evidence type="ECO:0000256" key="2">
    <source>
        <dbReference type="ARBA" id="ARBA00022741"/>
    </source>
</evidence>
<dbReference type="InterPro" id="IPR050611">
    <property type="entry name" value="ABCF"/>
</dbReference>
<dbReference type="RefSeq" id="WP_115221542.1">
    <property type="nucleotide sequence ID" value="NZ_CAXYJE010000003.1"/>
</dbReference>
<sequence>MHKPLRINRLTLSFPQKTCFQDFTTDIRHGSRIAIMGQNGSGKSSLLKLLSGEMDSYEGEVKHPADLVLAYVPQMVADYRTQLSGGQAFNRALSKALSRSPNLLLLDEPTNHLDKINRRALFKLLDNYRETLIIVSHAPQLLRQIVDTLWHIDNGRIRIFAGNYEDYCRELAIQDQVISKAISQLGLEQKKTHHKLMKEQERAKKRKIYGENKYDGDKLALRSAQGRGQATANKNKKSLAAEKKSLVNQLAQFKRPDIIKPQFILRAGQVNSNTLLSIRDGAVGYDKPIIEAINFSLQGNERIAIAGRNGSGKTTFIKAIVQANLRRSGDWHTPRLEDIGYIEQFYATLSNHHTAFITIQALKSNWTTQEIREHLNRFLFRKNEEINTLVCDLSGGEKARLCLAQIAASPPKLLVLDELCNNLDLVTREHIIQILKEFPAAILAISHDEDFLSAIGIDRFYQIENSLMWPLNNL</sequence>
<dbReference type="Gene3D" id="3.40.50.300">
    <property type="entry name" value="P-loop containing nucleotide triphosphate hydrolases"/>
    <property type="match status" value="3"/>
</dbReference>
<dbReference type="PANTHER" id="PTHR19211:SF6">
    <property type="entry name" value="BLL7188 PROTEIN"/>
    <property type="match status" value="1"/>
</dbReference>
<reference evidence="5 6" key="1">
    <citation type="submission" date="2018-06" db="EMBL/GenBank/DDBJ databases">
        <authorList>
            <consortium name="Pathogen Informatics"/>
            <person name="Doyle S."/>
        </authorList>
    </citation>
    <scope>NUCLEOTIDE SEQUENCE [LARGE SCALE GENOMIC DNA]</scope>
    <source>
        <strain evidence="5 6">NCTC13292</strain>
    </source>
</reference>
<evidence type="ECO:0000259" key="4">
    <source>
        <dbReference type="PROSITE" id="PS50893"/>
    </source>
</evidence>
<name>A0A378J7M0_9GAMM</name>
<evidence type="ECO:0000313" key="5">
    <source>
        <dbReference type="EMBL" id="STX42961.1"/>
    </source>
</evidence>
<protein>
    <submittedName>
        <fullName evidence="5">ABC transporter ATP-binding protein Uup, erythromycin resistance</fullName>
    </submittedName>
</protein>
<dbReference type="GO" id="GO:0016887">
    <property type="term" value="F:ATP hydrolysis activity"/>
    <property type="evidence" value="ECO:0007669"/>
    <property type="project" value="InterPro"/>
</dbReference>
<dbReference type="InterPro" id="IPR017871">
    <property type="entry name" value="ABC_transporter-like_CS"/>
</dbReference>
<dbReference type="InterPro" id="IPR003439">
    <property type="entry name" value="ABC_transporter-like_ATP-bd"/>
</dbReference>
<keyword evidence="3 5" id="KW-0067">ATP-binding</keyword>
<dbReference type="SMART" id="SM00382">
    <property type="entry name" value="AAA"/>
    <property type="match status" value="2"/>
</dbReference>
<accession>A0A378J7M0</accession>
<dbReference type="InterPro" id="IPR027417">
    <property type="entry name" value="P-loop_NTPase"/>
</dbReference>
<feature type="domain" description="ABC transporter" evidence="4">
    <location>
        <begin position="5"/>
        <end position="179"/>
    </location>
</feature>
<proteinExistence type="predicted"/>
<organism evidence="5 6">
    <name type="scientific">Legionella donaldsonii</name>
    <dbReference type="NCBI Taxonomy" id="45060"/>
    <lineage>
        <taxon>Bacteria</taxon>
        <taxon>Pseudomonadati</taxon>
        <taxon>Pseudomonadota</taxon>
        <taxon>Gammaproteobacteria</taxon>
        <taxon>Legionellales</taxon>
        <taxon>Legionellaceae</taxon>
        <taxon>Legionella</taxon>
    </lineage>
</organism>
<gene>
    <name evidence="5" type="primary">yheS_2</name>
    <name evidence="5" type="ORF">NCTC13292_01880</name>
</gene>
<dbReference type="PROSITE" id="PS00211">
    <property type="entry name" value="ABC_TRANSPORTER_1"/>
    <property type="match status" value="1"/>
</dbReference>
<dbReference type="CDD" id="cd03221">
    <property type="entry name" value="ABCF_EF-3"/>
    <property type="match status" value="2"/>
</dbReference>
<dbReference type="OrthoDB" id="9808609at2"/>